<evidence type="ECO:0000313" key="3">
    <source>
        <dbReference type="EMBL" id="KAJ3055874.1"/>
    </source>
</evidence>
<dbReference type="InterPro" id="IPR001005">
    <property type="entry name" value="SANT/Myb"/>
</dbReference>
<dbReference type="SMART" id="SM00717">
    <property type="entry name" value="SANT"/>
    <property type="match status" value="1"/>
</dbReference>
<evidence type="ECO:0000259" key="2">
    <source>
        <dbReference type="PROSITE" id="PS50090"/>
    </source>
</evidence>
<dbReference type="InterPro" id="IPR009057">
    <property type="entry name" value="Homeodomain-like_sf"/>
</dbReference>
<feature type="compositionally biased region" description="Basic residues" evidence="1">
    <location>
        <begin position="1"/>
        <end position="12"/>
    </location>
</feature>
<keyword evidence="4" id="KW-1185">Reference proteome</keyword>
<feature type="compositionally biased region" description="Low complexity" evidence="1">
    <location>
        <begin position="27"/>
        <end position="46"/>
    </location>
</feature>
<reference evidence="3" key="1">
    <citation type="submission" date="2020-05" db="EMBL/GenBank/DDBJ databases">
        <title>Phylogenomic resolution of chytrid fungi.</title>
        <authorList>
            <person name="Stajich J.E."/>
            <person name="Amses K."/>
            <person name="Simmons R."/>
            <person name="Seto K."/>
            <person name="Myers J."/>
            <person name="Bonds A."/>
            <person name="Quandt C.A."/>
            <person name="Barry K."/>
            <person name="Liu P."/>
            <person name="Grigoriev I."/>
            <person name="Longcore J.E."/>
            <person name="James T.Y."/>
        </authorList>
    </citation>
    <scope>NUCLEOTIDE SEQUENCE</scope>
    <source>
        <strain evidence="3">JEL0318</strain>
    </source>
</reference>
<accession>A0AAD5SPS7</accession>
<evidence type="ECO:0000256" key="1">
    <source>
        <dbReference type="SAM" id="MobiDB-lite"/>
    </source>
</evidence>
<dbReference type="Gene3D" id="1.10.10.60">
    <property type="entry name" value="Homeodomain-like"/>
    <property type="match status" value="1"/>
</dbReference>
<gene>
    <name evidence="3" type="ORF">HK097_008871</name>
</gene>
<comment type="caution">
    <text evidence="3">The sequence shown here is derived from an EMBL/GenBank/DDBJ whole genome shotgun (WGS) entry which is preliminary data.</text>
</comment>
<dbReference type="Pfam" id="PF00249">
    <property type="entry name" value="Myb_DNA-binding"/>
    <property type="match status" value="1"/>
</dbReference>
<proteinExistence type="predicted"/>
<protein>
    <recommendedName>
        <fullName evidence="2">Myb-like domain-containing protein</fullName>
    </recommendedName>
</protein>
<sequence>MPLTHPARKHTVHPVDRPTPVPNAQTPKCFTASSSASSSKPSTKPFTAEEDATILRLVEEQGGNKNWKEVHKKFHEVHGYSQSQICQRWYTLNRKKG</sequence>
<feature type="region of interest" description="Disordered" evidence="1">
    <location>
        <begin position="1"/>
        <end position="48"/>
    </location>
</feature>
<dbReference type="AlphaFoldDB" id="A0AAD5SPS7"/>
<organism evidence="3 4">
    <name type="scientific">Rhizophlyctis rosea</name>
    <dbReference type="NCBI Taxonomy" id="64517"/>
    <lineage>
        <taxon>Eukaryota</taxon>
        <taxon>Fungi</taxon>
        <taxon>Fungi incertae sedis</taxon>
        <taxon>Chytridiomycota</taxon>
        <taxon>Chytridiomycota incertae sedis</taxon>
        <taxon>Chytridiomycetes</taxon>
        <taxon>Rhizophlyctidales</taxon>
        <taxon>Rhizophlyctidaceae</taxon>
        <taxon>Rhizophlyctis</taxon>
    </lineage>
</organism>
<evidence type="ECO:0000313" key="4">
    <source>
        <dbReference type="Proteomes" id="UP001212841"/>
    </source>
</evidence>
<feature type="domain" description="Myb-like" evidence="2">
    <location>
        <begin position="38"/>
        <end position="93"/>
    </location>
</feature>
<dbReference type="Proteomes" id="UP001212841">
    <property type="component" value="Unassembled WGS sequence"/>
</dbReference>
<dbReference type="EMBL" id="JADGJD010000055">
    <property type="protein sequence ID" value="KAJ3055874.1"/>
    <property type="molecule type" value="Genomic_DNA"/>
</dbReference>
<dbReference type="PROSITE" id="PS50090">
    <property type="entry name" value="MYB_LIKE"/>
    <property type="match status" value="1"/>
</dbReference>
<dbReference type="SUPFAM" id="SSF46689">
    <property type="entry name" value="Homeodomain-like"/>
    <property type="match status" value="1"/>
</dbReference>
<name>A0AAD5SPS7_9FUNG</name>